<proteinExistence type="predicted"/>
<comment type="caution">
    <text evidence="1">The sequence shown here is derived from an EMBL/GenBank/DDBJ whole genome shotgun (WGS) entry which is preliminary data.</text>
</comment>
<organism evidence="1 2">
    <name type="scientific">Rarobacter incanus</name>
    <dbReference type="NCBI Taxonomy" id="153494"/>
    <lineage>
        <taxon>Bacteria</taxon>
        <taxon>Bacillati</taxon>
        <taxon>Actinomycetota</taxon>
        <taxon>Actinomycetes</taxon>
        <taxon>Micrococcales</taxon>
        <taxon>Rarobacteraceae</taxon>
        <taxon>Rarobacter</taxon>
    </lineage>
</organism>
<gene>
    <name evidence="1" type="ORF">FB389_2013</name>
</gene>
<evidence type="ECO:0000313" key="1">
    <source>
        <dbReference type="EMBL" id="TQK77292.1"/>
    </source>
</evidence>
<keyword evidence="2" id="KW-1185">Reference proteome</keyword>
<dbReference type="AlphaFoldDB" id="A0A542SRQ8"/>
<dbReference type="EMBL" id="VFNV01000001">
    <property type="protein sequence ID" value="TQK77292.1"/>
    <property type="molecule type" value="Genomic_DNA"/>
</dbReference>
<accession>A0A542SRQ8</accession>
<sequence length="225" mass="24225">MVTPFLEDGALLVSYLSVTEAFLLQNTIEATLYLLESEGPADRGSSRPAGGLEEPPSIADHLTAALAERDGARRPADPALIRMFPDACADQAVAAEFRAMTQPELRRTKADRLDRMLVSLNGGNQVDQKLTTGPVAFEVSAGEAQGFAAAMTDMRLVIAEHLGVSADSDVEAVYERVQAVVEASTQDEAYEVMWLDAERLAFVVLANLQGNLIEALWDLPHGALN</sequence>
<dbReference type="OrthoDB" id="3268479at2"/>
<name>A0A542SRQ8_9MICO</name>
<dbReference type="Pfam" id="PF09438">
    <property type="entry name" value="DUF2017"/>
    <property type="match status" value="1"/>
</dbReference>
<dbReference type="InterPro" id="IPR018561">
    <property type="entry name" value="AosR"/>
</dbReference>
<dbReference type="Proteomes" id="UP000316181">
    <property type="component" value="Unassembled WGS sequence"/>
</dbReference>
<evidence type="ECO:0000313" key="2">
    <source>
        <dbReference type="Proteomes" id="UP000316181"/>
    </source>
</evidence>
<dbReference type="RefSeq" id="WP_142113169.1">
    <property type="nucleotide sequence ID" value="NZ_BAAATB010000006.1"/>
</dbReference>
<protein>
    <submittedName>
        <fullName evidence="1">Uncharacterized protein DUF2017</fullName>
    </submittedName>
</protein>
<reference evidence="1 2" key="1">
    <citation type="submission" date="2019-06" db="EMBL/GenBank/DDBJ databases">
        <title>Sequencing the genomes of 1000 actinobacteria strains.</title>
        <authorList>
            <person name="Klenk H.-P."/>
        </authorList>
    </citation>
    <scope>NUCLEOTIDE SEQUENCE [LARGE SCALE GENOMIC DNA]</scope>
    <source>
        <strain evidence="1 2">DSM 10596</strain>
    </source>
</reference>